<proteinExistence type="predicted"/>
<evidence type="ECO:0000313" key="3">
    <source>
        <dbReference type="Proteomes" id="UP000006334"/>
    </source>
</evidence>
<name>K6YSK5_9ALTE</name>
<dbReference type="Gene3D" id="3.40.50.410">
    <property type="entry name" value="von Willebrand factor, type A domain"/>
    <property type="match status" value="1"/>
</dbReference>
<sequence>MIQQYIDPLTLSRVKDLPLIAKTVAQGFLHGLHNSTQRGSGVEFSQYRVYEPGDALGKIDWKLFARSDKYFVREAERESDINVWLLLDTSNSMLQGASNTNNQMSWNKLDYGRYLLATLAYLAQQQGDATGMLSLSNQHIDFLPARSGQPHLQKILLQLARIKAGGEFPSSHGIQTQINSIGGHGLVFVVSDFYQKNQEITHMISSLVSPKTDVIAVQLESDDEITFPYKGQIRFEDLESQQQLLVSAKRAKQHYLQNRAEFNQQLDAQMERQKVQLLRANIDKPLDQTLFDFLVARKQLA</sequence>
<dbReference type="STRING" id="1127673.GLIP_1642"/>
<evidence type="ECO:0000313" key="2">
    <source>
        <dbReference type="EMBL" id="GAC14275.1"/>
    </source>
</evidence>
<reference evidence="2 3" key="1">
    <citation type="journal article" date="2017" name="Antonie Van Leeuwenhoek">
        <title>Rhizobium rhizosphaerae sp. nov., a novel species isolated from rice rhizosphere.</title>
        <authorList>
            <person name="Zhao J.J."/>
            <person name="Zhang J."/>
            <person name="Zhang R.J."/>
            <person name="Zhang C.W."/>
            <person name="Yin H.Q."/>
            <person name="Zhang X.X."/>
        </authorList>
    </citation>
    <scope>NUCLEOTIDE SEQUENCE [LARGE SCALE GENOMIC DNA]</scope>
    <source>
        <strain evidence="2 3">E3</strain>
    </source>
</reference>
<organism evidence="2 3">
    <name type="scientific">Aliiglaciecola lipolytica E3</name>
    <dbReference type="NCBI Taxonomy" id="1127673"/>
    <lineage>
        <taxon>Bacteria</taxon>
        <taxon>Pseudomonadati</taxon>
        <taxon>Pseudomonadota</taxon>
        <taxon>Gammaproteobacteria</taxon>
        <taxon>Alteromonadales</taxon>
        <taxon>Alteromonadaceae</taxon>
        <taxon>Aliiglaciecola</taxon>
    </lineage>
</organism>
<dbReference type="PANTHER" id="PTHR33608">
    <property type="entry name" value="BLL2464 PROTEIN"/>
    <property type="match status" value="1"/>
</dbReference>
<comment type="caution">
    <text evidence="2">The sequence shown here is derived from an EMBL/GenBank/DDBJ whole genome shotgun (WGS) entry which is preliminary data.</text>
</comment>
<gene>
    <name evidence="2" type="ORF">GLIP_1642</name>
</gene>
<dbReference type="InterPro" id="IPR036465">
    <property type="entry name" value="vWFA_dom_sf"/>
</dbReference>
<dbReference type="SUPFAM" id="SSF53300">
    <property type="entry name" value="vWA-like"/>
    <property type="match status" value="1"/>
</dbReference>
<protein>
    <recommendedName>
        <fullName evidence="1">DUF58 domain-containing protein</fullName>
    </recommendedName>
</protein>
<dbReference type="eggNOG" id="COG1721">
    <property type="taxonomic scope" value="Bacteria"/>
</dbReference>
<dbReference type="EMBL" id="BAEN01000035">
    <property type="protein sequence ID" value="GAC14275.1"/>
    <property type="molecule type" value="Genomic_DNA"/>
</dbReference>
<accession>K6YSK5</accession>
<dbReference type="Proteomes" id="UP000006334">
    <property type="component" value="Unassembled WGS sequence"/>
</dbReference>
<dbReference type="AlphaFoldDB" id="K6YSK5"/>
<dbReference type="PANTHER" id="PTHR33608:SF7">
    <property type="entry name" value="DUF58 DOMAIN-CONTAINING PROTEIN"/>
    <property type="match status" value="1"/>
</dbReference>
<feature type="domain" description="DUF58" evidence="1">
    <location>
        <begin position="46"/>
        <end position="255"/>
    </location>
</feature>
<evidence type="ECO:0000259" key="1">
    <source>
        <dbReference type="Pfam" id="PF01882"/>
    </source>
</evidence>
<keyword evidence="3" id="KW-1185">Reference proteome</keyword>
<dbReference type="InterPro" id="IPR002881">
    <property type="entry name" value="DUF58"/>
</dbReference>
<dbReference type="RefSeq" id="WP_008844091.1">
    <property type="nucleotide sequence ID" value="NZ_BAEN01000035.1"/>
</dbReference>
<dbReference type="Pfam" id="PF01882">
    <property type="entry name" value="DUF58"/>
    <property type="match status" value="1"/>
</dbReference>